<dbReference type="InterPro" id="IPR011856">
    <property type="entry name" value="tRNA_endonuc-like_dom_sf"/>
</dbReference>
<dbReference type="EMBL" id="CP024176">
    <property type="protein sequence ID" value="ATQ82894.1"/>
    <property type="molecule type" value="Genomic_DNA"/>
</dbReference>
<evidence type="ECO:0000313" key="2">
    <source>
        <dbReference type="EMBL" id="ATQ82894.1"/>
    </source>
</evidence>
<dbReference type="GO" id="GO:0003676">
    <property type="term" value="F:nucleic acid binding"/>
    <property type="evidence" value="ECO:0007669"/>
    <property type="project" value="InterPro"/>
</dbReference>
<dbReference type="AlphaFoldDB" id="A0AAD0EXU2"/>
<name>A0AAD0EXU2_FAUOS</name>
<dbReference type="InterPro" id="IPR039442">
    <property type="entry name" value="Mrr-like_dom"/>
</dbReference>
<dbReference type="Gene3D" id="3.40.1350.10">
    <property type="match status" value="1"/>
</dbReference>
<feature type="domain" description="Mrr-like" evidence="1">
    <location>
        <begin position="39"/>
        <end position="167"/>
    </location>
</feature>
<reference evidence="2" key="1">
    <citation type="submission" date="2017-11" db="EMBL/GenBank/DDBJ databases">
        <title>Complete Genome Sequence from Moraxella oslensis YHS isolated from human skin.</title>
        <authorList>
            <person name="Lee K."/>
            <person name="Lim J.Y."/>
            <person name="Hwang I."/>
        </authorList>
    </citation>
    <scope>NUCLEOTIDE SEQUENCE</scope>
    <source>
        <strain evidence="2">YHS</strain>
    </source>
</reference>
<dbReference type="CDD" id="cd22333">
    <property type="entry name" value="LlaBIII_nuclease-like"/>
    <property type="match status" value="1"/>
</dbReference>
<organism evidence="2">
    <name type="scientific">Faucicola osloensis</name>
    <name type="common">Moraxella osloensis</name>
    <dbReference type="NCBI Taxonomy" id="34062"/>
    <lineage>
        <taxon>Bacteria</taxon>
        <taxon>Pseudomonadati</taxon>
        <taxon>Pseudomonadota</taxon>
        <taxon>Gammaproteobacteria</taxon>
        <taxon>Moraxellales</taxon>
        <taxon>Moraxellaceae</taxon>
        <taxon>Faucicola</taxon>
    </lineage>
</organism>
<dbReference type="InterPro" id="IPR011335">
    <property type="entry name" value="Restrct_endonuc-II-like"/>
</dbReference>
<protein>
    <recommendedName>
        <fullName evidence="1">Mrr-like domain-containing protein</fullName>
    </recommendedName>
</protein>
<gene>
    <name evidence="2" type="ORF">YHS_03095</name>
</gene>
<evidence type="ECO:0000259" key="1">
    <source>
        <dbReference type="Pfam" id="PF13156"/>
    </source>
</evidence>
<accession>A0AAD0EXU2</accession>
<dbReference type="SUPFAM" id="SSF52980">
    <property type="entry name" value="Restriction endonuclease-like"/>
    <property type="match status" value="1"/>
</dbReference>
<proteinExistence type="predicted"/>
<sequence length="212" mass="24343">MEFTNQSVLQTILNNYRNVSQTQRDSGTLFEDLTVVYFKNEPKFKEQYRTIMPYARWVDFYGHELSIDSKKDTGIDLVATTFTGEHHAIQCKNYVASHKMSKADIDSFMSASGKTHFAYRIVVSTVTDWTDNAIEMVQNQNPPVSTISLSELEQSVVDWGKFYQENKVELFAKKQPRPHQIDAINAVVNGLSDKDTERGKLIMACGKHYIYH</sequence>
<dbReference type="Pfam" id="PF13156">
    <property type="entry name" value="Mrr_cat_2"/>
    <property type="match status" value="1"/>
</dbReference>